<dbReference type="AlphaFoldDB" id="A0A2A5RYD5"/>
<evidence type="ECO:0000256" key="4">
    <source>
        <dbReference type="ARBA" id="ARBA00023163"/>
    </source>
</evidence>
<dbReference type="InterPro" id="IPR001789">
    <property type="entry name" value="Sig_transdc_resp-reg_receiver"/>
</dbReference>
<evidence type="ECO:0000313" key="8">
    <source>
        <dbReference type="EMBL" id="PCS06252.1"/>
    </source>
</evidence>
<accession>A0A2A5RYD5</accession>
<dbReference type="PROSITE" id="PS50043">
    <property type="entry name" value="HTH_LUXR_2"/>
    <property type="match status" value="1"/>
</dbReference>
<evidence type="ECO:0000256" key="2">
    <source>
        <dbReference type="ARBA" id="ARBA00023015"/>
    </source>
</evidence>
<proteinExistence type="predicted"/>
<keyword evidence="1" id="KW-0902">Two-component regulatory system</keyword>
<keyword evidence="9" id="KW-1185">Reference proteome</keyword>
<evidence type="ECO:0000259" key="7">
    <source>
        <dbReference type="PROSITE" id="PS50110"/>
    </source>
</evidence>
<keyword evidence="2" id="KW-0805">Transcription regulation</keyword>
<evidence type="ECO:0000256" key="3">
    <source>
        <dbReference type="ARBA" id="ARBA00023125"/>
    </source>
</evidence>
<feature type="domain" description="Response regulatory" evidence="7">
    <location>
        <begin position="2"/>
        <end position="116"/>
    </location>
</feature>
<organism evidence="8 9">
    <name type="scientific">Pseudolactococcus plantarum</name>
    <dbReference type="NCBI Taxonomy" id="1365"/>
    <lineage>
        <taxon>Bacteria</taxon>
        <taxon>Bacillati</taxon>
        <taxon>Bacillota</taxon>
        <taxon>Bacilli</taxon>
        <taxon>Lactobacillales</taxon>
        <taxon>Streptococcaceae</taxon>
        <taxon>Pseudolactococcus</taxon>
    </lineage>
</organism>
<dbReference type="SMART" id="SM00448">
    <property type="entry name" value="REC"/>
    <property type="match status" value="1"/>
</dbReference>
<dbReference type="InterPro" id="IPR011006">
    <property type="entry name" value="CheY-like_superfamily"/>
</dbReference>
<keyword evidence="4" id="KW-0804">Transcription</keyword>
<dbReference type="Pfam" id="PF00196">
    <property type="entry name" value="GerE"/>
    <property type="match status" value="1"/>
</dbReference>
<reference evidence="8 9" key="1">
    <citation type="submission" date="2014-12" db="EMBL/GenBank/DDBJ databases">
        <title>Draft genome sequences of 10 type strains of Lactococcus.</title>
        <authorList>
            <person name="Sun Z."/>
            <person name="Zhong Z."/>
            <person name="Liu W."/>
            <person name="Zhang W."/>
            <person name="Zhang H."/>
        </authorList>
    </citation>
    <scope>NUCLEOTIDE SEQUENCE [LARGE SCALE GENOMIC DNA]</scope>
    <source>
        <strain evidence="8 9">DSM 20686</strain>
    </source>
</reference>
<name>A0A2A5RYD5_9LACT</name>
<dbReference type="GO" id="GO:0006355">
    <property type="term" value="P:regulation of DNA-templated transcription"/>
    <property type="evidence" value="ECO:0007669"/>
    <property type="project" value="InterPro"/>
</dbReference>
<feature type="domain" description="HTH luxR-type" evidence="6">
    <location>
        <begin position="126"/>
        <end position="191"/>
    </location>
</feature>
<dbReference type="RefSeq" id="WP_068163392.1">
    <property type="nucleotide sequence ID" value="NZ_JXJX01000009.1"/>
</dbReference>
<dbReference type="Proteomes" id="UP000242246">
    <property type="component" value="Unassembled WGS sequence"/>
</dbReference>
<protein>
    <submittedName>
        <fullName evidence="8">Response regulator containing a CheY-like receiver domain and an HTH DNA-binding domain</fullName>
    </submittedName>
</protein>
<dbReference type="InterPro" id="IPR000792">
    <property type="entry name" value="Tscrpt_reg_LuxR_C"/>
</dbReference>
<evidence type="ECO:0000256" key="5">
    <source>
        <dbReference type="PROSITE-ProRule" id="PRU00169"/>
    </source>
</evidence>
<dbReference type="SMART" id="SM00421">
    <property type="entry name" value="HTH_LUXR"/>
    <property type="match status" value="1"/>
</dbReference>
<dbReference type="CDD" id="cd06170">
    <property type="entry name" value="LuxR_C_like"/>
    <property type="match status" value="1"/>
</dbReference>
<keyword evidence="5" id="KW-0597">Phosphoprotein</keyword>
<dbReference type="PANTHER" id="PTHR45566">
    <property type="entry name" value="HTH-TYPE TRANSCRIPTIONAL REGULATOR YHJB-RELATED"/>
    <property type="match status" value="1"/>
</dbReference>
<dbReference type="Pfam" id="PF00072">
    <property type="entry name" value="Response_reg"/>
    <property type="match status" value="1"/>
</dbReference>
<dbReference type="PROSITE" id="PS50110">
    <property type="entry name" value="RESPONSE_REGULATORY"/>
    <property type="match status" value="1"/>
</dbReference>
<comment type="caution">
    <text evidence="8">The sequence shown here is derived from an EMBL/GenBank/DDBJ whole genome shotgun (WGS) entry which is preliminary data.</text>
</comment>
<evidence type="ECO:0000259" key="6">
    <source>
        <dbReference type="PROSITE" id="PS50043"/>
    </source>
</evidence>
<dbReference type="Gene3D" id="3.40.50.2300">
    <property type="match status" value="1"/>
</dbReference>
<dbReference type="SUPFAM" id="SSF46894">
    <property type="entry name" value="C-terminal effector domain of the bipartite response regulators"/>
    <property type="match status" value="1"/>
</dbReference>
<gene>
    <name evidence="8" type="ORF">RU87_GL001773</name>
</gene>
<dbReference type="InterPro" id="IPR016032">
    <property type="entry name" value="Sig_transdc_resp-reg_C-effctor"/>
</dbReference>
<dbReference type="PRINTS" id="PR00038">
    <property type="entry name" value="HTHLUXR"/>
</dbReference>
<dbReference type="SUPFAM" id="SSF52172">
    <property type="entry name" value="CheY-like"/>
    <property type="match status" value="1"/>
</dbReference>
<dbReference type="InterPro" id="IPR051015">
    <property type="entry name" value="EvgA-like"/>
</dbReference>
<dbReference type="STRING" id="1348632.GCA_001591745_01325"/>
<dbReference type="PANTHER" id="PTHR45566:SF1">
    <property type="entry name" value="HTH-TYPE TRANSCRIPTIONAL REGULATOR YHJB-RELATED"/>
    <property type="match status" value="1"/>
</dbReference>
<dbReference type="GO" id="GO:0000160">
    <property type="term" value="P:phosphorelay signal transduction system"/>
    <property type="evidence" value="ECO:0007669"/>
    <property type="project" value="UniProtKB-KW"/>
</dbReference>
<dbReference type="GO" id="GO:0003677">
    <property type="term" value="F:DNA binding"/>
    <property type="evidence" value="ECO:0007669"/>
    <property type="project" value="UniProtKB-KW"/>
</dbReference>
<evidence type="ECO:0000313" key="9">
    <source>
        <dbReference type="Proteomes" id="UP000242246"/>
    </source>
</evidence>
<keyword evidence="3 8" id="KW-0238">DNA-binding</keyword>
<dbReference type="Gene3D" id="1.10.10.10">
    <property type="entry name" value="Winged helix-like DNA-binding domain superfamily/Winged helix DNA-binding domain"/>
    <property type="match status" value="1"/>
</dbReference>
<evidence type="ECO:0000256" key="1">
    <source>
        <dbReference type="ARBA" id="ARBA00023012"/>
    </source>
</evidence>
<dbReference type="InterPro" id="IPR036388">
    <property type="entry name" value="WH-like_DNA-bd_sf"/>
</dbReference>
<sequence length="198" mass="22393">MNVYLLDDHALFSKSLEIAFQPMNITLSSFTEPSSLFYQLKFTQPDLILLDIHIGELSGFDISKDIIDKYPNQKIVFISGFNLLVYKNEAINSGAWGLLSKCATIDKIYDDLSKIHQGINLLPKNINTVEVTLSKREKQILTLASEGFKQREIADFLYISRRTVNNHLMSINEKLDVTSTISAVIKAIELGMIRVKGH</sequence>
<dbReference type="EMBL" id="JXJX01000009">
    <property type="protein sequence ID" value="PCS06252.1"/>
    <property type="molecule type" value="Genomic_DNA"/>
</dbReference>
<feature type="modified residue" description="4-aspartylphosphate" evidence="5">
    <location>
        <position position="51"/>
    </location>
</feature>
<dbReference type="OrthoDB" id="188043at2"/>